<keyword evidence="4" id="KW-0636">Prenylation</keyword>
<reference evidence="8" key="1">
    <citation type="journal article" date="2023" name="Plant J.">
        <title>Genome sequences and population genomics provide insights into the demographic history, inbreeding, and mutation load of two 'living fossil' tree species of Dipteronia.</title>
        <authorList>
            <person name="Feng Y."/>
            <person name="Comes H.P."/>
            <person name="Chen J."/>
            <person name="Zhu S."/>
            <person name="Lu R."/>
            <person name="Zhang X."/>
            <person name="Li P."/>
            <person name="Qiu J."/>
            <person name="Olsen K.M."/>
            <person name="Qiu Y."/>
        </authorList>
    </citation>
    <scope>NUCLEOTIDE SEQUENCE</scope>
    <source>
        <strain evidence="8">NBL</strain>
    </source>
</reference>
<gene>
    <name evidence="8" type="ORF">Dsin_028553</name>
</gene>
<dbReference type="AlphaFoldDB" id="A0AAD9ZS11"/>
<dbReference type="SUPFAM" id="SSF55008">
    <property type="entry name" value="HMA, heavy metal-associated domain"/>
    <property type="match status" value="1"/>
</dbReference>
<evidence type="ECO:0000256" key="4">
    <source>
        <dbReference type="ARBA" id="ARBA00023289"/>
    </source>
</evidence>
<dbReference type="InterPro" id="IPR006121">
    <property type="entry name" value="HMA_dom"/>
</dbReference>
<evidence type="ECO:0000256" key="3">
    <source>
        <dbReference type="ARBA" id="ARBA00023288"/>
    </source>
</evidence>
<protein>
    <recommendedName>
        <fullName evidence="7">HMA domain-containing protein</fullName>
    </recommendedName>
</protein>
<dbReference type="InterPro" id="IPR036163">
    <property type="entry name" value="HMA_dom_sf"/>
</dbReference>
<evidence type="ECO:0000256" key="6">
    <source>
        <dbReference type="SAM" id="MobiDB-lite"/>
    </source>
</evidence>
<evidence type="ECO:0000256" key="2">
    <source>
        <dbReference type="ARBA" id="ARBA00022723"/>
    </source>
</evidence>
<feature type="compositionally biased region" description="Low complexity" evidence="6">
    <location>
        <begin position="29"/>
        <end position="41"/>
    </location>
</feature>
<evidence type="ECO:0000256" key="5">
    <source>
        <dbReference type="ARBA" id="ARBA00024045"/>
    </source>
</evidence>
<feature type="region of interest" description="Disordered" evidence="6">
    <location>
        <begin position="130"/>
        <end position="204"/>
    </location>
</feature>
<evidence type="ECO:0000256" key="1">
    <source>
        <dbReference type="ARBA" id="ARBA00022481"/>
    </source>
</evidence>
<sequence length="216" mass="23037">MSKPGIIKEVKAKLSQLSLPYPLSKKNKINNVSGDNNNNSNEGEKTKEVKRIMLPPKSGQVKKVVLKLDLHDERAKRKAMKTVSGISGVDSIQMDMKDRKLTVVGDIDPIDIVSKLRNLCQTDIVAVGSSKEYVSVGPSKEPEKKKESGGDDGDGGDGGGDDGDVGGGSDDADGDIDNDGGDKTERGGGGNMDPKIDQPDFRDFRLSSCTVAKAQY</sequence>
<dbReference type="PANTHER" id="PTHR45811">
    <property type="entry name" value="COPPER TRANSPORT PROTEIN FAMILY-RELATED"/>
    <property type="match status" value="1"/>
</dbReference>
<evidence type="ECO:0000259" key="7">
    <source>
        <dbReference type="PROSITE" id="PS50846"/>
    </source>
</evidence>
<keyword evidence="1" id="KW-0488">Methylation</keyword>
<feature type="domain" description="HMA" evidence="7">
    <location>
        <begin position="61"/>
        <end position="127"/>
    </location>
</feature>
<keyword evidence="3" id="KW-0449">Lipoprotein</keyword>
<dbReference type="InterPro" id="IPR051863">
    <property type="entry name" value="HIPP"/>
</dbReference>
<feature type="region of interest" description="Disordered" evidence="6">
    <location>
        <begin position="24"/>
        <end position="46"/>
    </location>
</feature>
<dbReference type="GO" id="GO:0046872">
    <property type="term" value="F:metal ion binding"/>
    <property type="evidence" value="ECO:0007669"/>
    <property type="project" value="UniProtKB-KW"/>
</dbReference>
<feature type="compositionally biased region" description="Basic and acidic residues" evidence="6">
    <location>
        <begin position="194"/>
        <end position="204"/>
    </location>
</feature>
<dbReference type="Pfam" id="PF00403">
    <property type="entry name" value="HMA"/>
    <property type="match status" value="1"/>
</dbReference>
<dbReference type="PROSITE" id="PS50846">
    <property type="entry name" value="HMA_2"/>
    <property type="match status" value="1"/>
</dbReference>
<dbReference type="EMBL" id="JANJYJ010000009">
    <property type="protein sequence ID" value="KAK3188992.1"/>
    <property type="molecule type" value="Genomic_DNA"/>
</dbReference>
<evidence type="ECO:0000313" key="9">
    <source>
        <dbReference type="Proteomes" id="UP001281410"/>
    </source>
</evidence>
<name>A0AAD9ZS11_9ROSI</name>
<feature type="compositionally biased region" description="Acidic residues" evidence="6">
    <location>
        <begin position="150"/>
        <end position="179"/>
    </location>
</feature>
<dbReference type="Proteomes" id="UP001281410">
    <property type="component" value="Unassembled WGS sequence"/>
</dbReference>
<organism evidence="8 9">
    <name type="scientific">Dipteronia sinensis</name>
    <dbReference type="NCBI Taxonomy" id="43782"/>
    <lineage>
        <taxon>Eukaryota</taxon>
        <taxon>Viridiplantae</taxon>
        <taxon>Streptophyta</taxon>
        <taxon>Embryophyta</taxon>
        <taxon>Tracheophyta</taxon>
        <taxon>Spermatophyta</taxon>
        <taxon>Magnoliopsida</taxon>
        <taxon>eudicotyledons</taxon>
        <taxon>Gunneridae</taxon>
        <taxon>Pentapetalae</taxon>
        <taxon>rosids</taxon>
        <taxon>malvids</taxon>
        <taxon>Sapindales</taxon>
        <taxon>Sapindaceae</taxon>
        <taxon>Hippocastanoideae</taxon>
        <taxon>Acereae</taxon>
        <taxon>Dipteronia</taxon>
    </lineage>
</organism>
<accession>A0AAD9ZS11</accession>
<dbReference type="Gene3D" id="3.30.70.100">
    <property type="match status" value="1"/>
</dbReference>
<feature type="compositionally biased region" description="Basic and acidic residues" evidence="6">
    <location>
        <begin position="140"/>
        <end position="149"/>
    </location>
</feature>
<comment type="caution">
    <text evidence="8">The sequence shown here is derived from an EMBL/GenBank/DDBJ whole genome shotgun (WGS) entry which is preliminary data.</text>
</comment>
<keyword evidence="9" id="KW-1185">Reference proteome</keyword>
<evidence type="ECO:0000313" key="8">
    <source>
        <dbReference type="EMBL" id="KAK3188992.1"/>
    </source>
</evidence>
<comment type="similarity">
    <text evidence="5">Belongs to the HIPP family.</text>
</comment>
<proteinExistence type="inferred from homology"/>
<dbReference type="PANTHER" id="PTHR45811:SF80">
    <property type="entry name" value="COPPER TRANSPORT PROTEIN FAMILY-RELATED"/>
    <property type="match status" value="1"/>
</dbReference>
<keyword evidence="2" id="KW-0479">Metal-binding</keyword>